<name>A0A914DT72_9BILA</name>
<dbReference type="PANTHER" id="PTHR44147:SF2">
    <property type="entry name" value="DEHYDROGENASE_REDUCTASE SDR FAMILY MEMBER 1"/>
    <property type="match status" value="1"/>
</dbReference>
<dbReference type="Proteomes" id="UP000887540">
    <property type="component" value="Unplaced"/>
</dbReference>
<dbReference type="GO" id="GO:0016491">
    <property type="term" value="F:oxidoreductase activity"/>
    <property type="evidence" value="ECO:0007669"/>
    <property type="project" value="UniProtKB-KW"/>
</dbReference>
<dbReference type="PRINTS" id="PR00080">
    <property type="entry name" value="SDRFAMILY"/>
</dbReference>
<dbReference type="Gene3D" id="3.40.50.720">
    <property type="entry name" value="NAD(P)-binding Rossmann-like Domain"/>
    <property type="match status" value="1"/>
</dbReference>
<dbReference type="InterPro" id="IPR002347">
    <property type="entry name" value="SDR_fam"/>
</dbReference>
<dbReference type="Pfam" id="PF00106">
    <property type="entry name" value="adh_short"/>
    <property type="match status" value="1"/>
</dbReference>
<organism evidence="3 4">
    <name type="scientific">Acrobeloides nanus</name>
    <dbReference type="NCBI Taxonomy" id="290746"/>
    <lineage>
        <taxon>Eukaryota</taxon>
        <taxon>Metazoa</taxon>
        <taxon>Ecdysozoa</taxon>
        <taxon>Nematoda</taxon>
        <taxon>Chromadorea</taxon>
        <taxon>Rhabditida</taxon>
        <taxon>Tylenchina</taxon>
        <taxon>Cephalobomorpha</taxon>
        <taxon>Cephaloboidea</taxon>
        <taxon>Cephalobidae</taxon>
        <taxon>Acrobeloides</taxon>
    </lineage>
</organism>
<accession>A0A914DT72</accession>
<protein>
    <submittedName>
        <fullName evidence="4">Uncharacterized protein</fullName>
    </submittedName>
</protein>
<evidence type="ECO:0000256" key="1">
    <source>
        <dbReference type="ARBA" id="ARBA00023002"/>
    </source>
</evidence>
<sequence>MSLKGKVAVVTGASRGIGRGIALQLGEAGAKVYVTGRDPKNRHVDSELPTLEKTAEEITERGGQGVLVYVDQSDDSQVKALFEKVASENNGRLDILVNNAFSAVYAIAENSAKKFWETEPSLWDELNNVGLRGYYVTSLYAARLFVKNNSGGLIVNVSSRGGSSYLFNVPYGVGKAAVDRLAADTAHELKPFNVTVVSLVPGAVRTELVIKLVDEEKFHTELPPEELKKRFHSGETIEFPGKAVVALATDPKVLEKTGKILKTADLGKEYGFKDIDGREIPTY</sequence>
<evidence type="ECO:0000313" key="4">
    <source>
        <dbReference type="WBParaSite" id="ACRNAN_scaffold3584.g31714.t1"/>
    </source>
</evidence>
<reference evidence="4" key="1">
    <citation type="submission" date="2022-11" db="UniProtKB">
        <authorList>
            <consortium name="WormBaseParasite"/>
        </authorList>
    </citation>
    <scope>IDENTIFICATION</scope>
</reference>
<dbReference type="InterPro" id="IPR036291">
    <property type="entry name" value="NAD(P)-bd_dom_sf"/>
</dbReference>
<evidence type="ECO:0000313" key="3">
    <source>
        <dbReference type="Proteomes" id="UP000887540"/>
    </source>
</evidence>
<dbReference type="PANTHER" id="PTHR44147">
    <property type="entry name" value="DEHYDROGENASE/REDUCTASE SDR FAMILY MEMBER 1"/>
    <property type="match status" value="1"/>
</dbReference>
<dbReference type="WBParaSite" id="ACRNAN_scaffold3584.g31714.t1">
    <property type="protein sequence ID" value="ACRNAN_scaffold3584.g31714.t1"/>
    <property type="gene ID" value="ACRNAN_scaffold3584.g31714"/>
</dbReference>
<dbReference type="InterPro" id="IPR020904">
    <property type="entry name" value="Sc_DH/Rdtase_CS"/>
</dbReference>
<keyword evidence="1" id="KW-0560">Oxidoreductase</keyword>
<dbReference type="PRINTS" id="PR00081">
    <property type="entry name" value="GDHRDH"/>
</dbReference>
<dbReference type="SUPFAM" id="SSF51735">
    <property type="entry name" value="NAD(P)-binding Rossmann-fold domains"/>
    <property type="match status" value="1"/>
</dbReference>
<dbReference type="AlphaFoldDB" id="A0A914DT72"/>
<comment type="similarity">
    <text evidence="2">Belongs to the short-chain dehydrogenases/reductases (SDR) family.</text>
</comment>
<keyword evidence="3" id="KW-1185">Reference proteome</keyword>
<evidence type="ECO:0000256" key="2">
    <source>
        <dbReference type="RuleBase" id="RU000363"/>
    </source>
</evidence>
<proteinExistence type="inferred from homology"/>
<dbReference type="PROSITE" id="PS00061">
    <property type="entry name" value="ADH_SHORT"/>
    <property type="match status" value="1"/>
</dbReference>